<dbReference type="Gene3D" id="3.30.450.40">
    <property type="match status" value="2"/>
</dbReference>
<dbReference type="InterPro" id="IPR043128">
    <property type="entry name" value="Rev_trsase/Diguanyl_cyclase"/>
</dbReference>
<dbReference type="SMART" id="SM00267">
    <property type="entry name" value="GGDEF"/>
    <property type="match status" value="1"/>
</dbReference>
<dbReference type="SUPFAM" id="SSF55781">
    <property type="entry name" value="GAF domain-like"/>
    <property type="match status" value="2"/>
</dbReference>
<dbReference type="EMBL" id="JAVDQK010000018">
    <property type="protein sequence ID" value="MDR6220850.1"/>
    <property type="molecule type" value="Genomic_DNA"/>
</dbReference>
<accession>A0AAE4BPB6</accession>
<sequence length="501" mass="54459">MIAAPVPADEAARLLDLARYHVLDTEQEEPFNRITRLAARILRTPVAVLNLIDQYRQWGKAMVGLADSEAPREHSFCAWTIGSDTPFFVENAQEDPRFHDNPMVTGDPHIHMYAGASLITPAGHRIGTLCVTDSRPHPLTNEDLRCLQDLAALAMQELELRRSVLDAARQADAQRRQAEELRQVLAHARVVEGISSLMDLDLPFEDALETATALVTEAIEADFTAVLTRTEAGYAVRVPRTNRMFAEDVIDAAASLLSGTTGVLGTVADQMVPLYLTAYATRPEAIPALVSAGVQQVAYVPIGTGESRPLMVAMRLQSSAVRDWRVQDRALLEVAGRTVAHAMRRHAALERAQDAARADGLTGLLNRRAFDQDLPYAWAQEDLQLAVIDVDGLKRVNDTEGHGQGDKLLTVFAQALKAEVGGLGQAYRLGGDEFAVLTAEAADTLLEWVDIATQVARQAVLASVGASVGVASRAEAAQPDALLSLADARMYDMKRRVQAPR</sequence>
<gene>
    <name evidence="2" type="ORF">J2Y00_004477</name>
</gene>
<name>A0AAE4BPB6_9DEIO</name>
<proteinExistence type="predicted"/>
<dbReference type="Pfam" id="PF01590">
    <property type="entry name" value="GAF"/>
    <property type="match status" value="1"/>
</dbReference>
<dbReference type="InterPro" id="IPR000160">
    <property type="entry name" value="GGDEF_dom"/>
</dbReference>
<evidence type="ECO:0000313" key="2">
    <source>
        <dbReference type="EMBL" id="MDR6220850.1"/>
    </source>
</evidence>
<dbReference type="InterPro" id="IPR003018">
    <property type="entry name" value="GAF"/>
</dbReference>
<feature type="domain" description="GGDEF" evidence="1">
    <location>
        <begin position="381"/>
        <end position="501"/>
    </location>
</feature>
<dbReference type="NCBIfam" id="TIGR00254">
    <property type="entry name" value="GGDEF"/>
    <property type="match status" value="1"/>
</dbReference>
<dbReference type="Gene3D" id="3.30.70.270">
    <property type="match status" value="1"/>
</dbReference>
<dbReference type="RefSeq" id="WP_309858122.1">
    <property type="nucleotide sequence ID" value="NZ_JAVDQJ010000017.1"/>
</dbReference>
<dbReference type="PANTHER" id="PTHR43102">
    <property type="entry name" value="SLR1143 PROTEIN"/>
    <property type="match status" value="1"/>
</dbReference>
<evidence type="ECO:0000259" key="1">
    <source>
        <dbReference type="PROSITE" id="PS50887"/>
    </source>
</evidence>
<protein>
    <submittedName>
        <fullName evidence="2">Diguanylate cyclase (GGDEF)-like protein</fullName>
    </submittedName>
</protein>
<dbReference type="PROSITE" id="PS50887">
    <property type="entry name" value="GGDEF"/>
    <property type="match status" value="1"/>
</dbReference>
<dbReference type="InterPro" id="IPR029016">
    <property type="entry name" value="GAF-like_dom_sf"/>
</dbReference>
<dbReference type="CDD" id="cd01949">
    <property type="entry name" value="GGDEF"/>
    <property type="match status" value="1"/>
</dbReference>
<dbReference type="AlphaFoldDB" id="A0AAE4BPB6"/>
<dbReference type="SUPFAM" id="SSF55073">
    <property type="entry name" value="Nucleotide cyclase"/>
    <property type="match status" value="1"/>
</dbReference>
<comment type="caution">
    <text evidence="2">The sequence shown here is derived from an EMBL/GenBank/DDBJ whole genome shotgun (WGS) entry which is preliminary data.</text>
</comment>
<dbReference type="Pfam" id="PF00990">
    <property type="entry name" value="GGDEF"/>
    <property type="match status" value="1"/>
</dbReference>
<organism evidence="2 3">
    <name type="scientific">Deinococcus soli</name>
    <name type="common">ex Cha et al. 2016</name>
    <dbReference type="NCBI Taxonomy" id="1309411"/>
    <lineage>
        <taxon>Bacteria</taxon>
        <taxon>Thermotogati</taxon>
        <taxon>Deinococcota</taxon>
        <taxon>Deinococci</taxon>
        <taxon>Deinococcales</taxon>
        <taxon>Deinococcaceae</taxon>
        <taxon>Deinococcus</taxon>
    </lineage>
</organism>
<reference evidence="2" key="1">
    <citation type="submission" date="2023-07" db="EMBL/GenBank/DDBJ databases">
        <title>Sorghum-associated microbial communities from plants grown in Nebraska, USA.</title>
        <authorList>
            <person name="Schachtman D."/>
        </authorList>
    </citation>
    <scope>NUCLEOTIDE SEQUENCE</scope>
    <source>
        <strain evidence="2">BE330</strain>
    </source>
</reference>
<evidence type="ECO:0000313" key="3">
    <source>
        <dbReference type="Proteomes" id="UP001185331"/>
    </source>
</evidence>
<dbReference type="Proteomes" id="UP001185331">
    <property type="component" value="Unassembled WGS sequence"/>
</dbReference>
<dbReference type="SMART" id="SM00065">
    <property type="entry name" value="GAF"/>
    <property type="match status" value="2"/>
</dbReference>
<dbReference type="InterPro" id="IPR029787">
    <property type="entry name" value="Nucleotide_cyclase"/>
</dbReference>
<dbReference type="PANTHER" id="PTHR43102:SF2">
    <property type="entry name" value="GAF DOMAIN-CONTAINING PROTEIN"/>
    <property type="match status" value="1"/>
</dbReference>